<name>A0A1G1ZUX8_9BACT</name>
<dbReference type="EMBL" id="MHJL01000002">
    <property type="protein sequence ID" value="OGY68301.1"/>
    <property type="molecule type" value="Genomic_DNA"/>
</dbReference>
<comment type="caution">
    <text evidence="2">The sequence shown here is derived from an EMBL/GenBank/DDBJ whole genome shotgun (WGS) entry which is preliminary data.</text>
</comment>
<sequence>MKEKEFTPREKSKQELSKSKIRSLNTRISIPALLGNHPEILAITDAFLNLNDLLSTYWSESLDREEKLEKEVAELKEKLAQAEQDMNRSPSWS</sequence>
<evidence type="ECO:0000313" key="3">
    <source>
        <dbReference type="Proteomes" id="UP000177690"/>
    </source>
</evidence>
<accession>A0A1G1ZUX8</accession>
<protein>
    <submittedName>
        <fullName evidence="2">Uncharacterized protein</fullName>
    </submittedName>
</protein>
<feature type="coiled-coil region" evidence="1">
    <location>
        <begin position="58"/>
        <end position="85"/>
    </location>
</feature>
<dbReference type="Proteomes" id="UP000177690">
    <property type="component" value="Unassembled WGS sequence"/>
</dbReference>
<evidence type="ECO:0000313" key="2">
    <source>
        <dbReference type="EMBL" id="OGY68301.1"/>
    </source>
</evidence>
<proteinExistence type="predicted"/>
<evidence type="ECO:0000256" key="1">
    <source>
        <dbReference type="SAM" id="Coils"/>
    </source>
</evidence>
<organism evidence="2 3">
    <name type="scientific">Candidatus Harrisonbacteria bacterium RIFCSPLOWO2_02_FULL_41_13b</name>
    <dbReference type="NCBI Taxonomy" id="1798409"/>
    <lineage>
        <taxon>Bacteria</taxon>
        <taxon>Candidatus Harrisoniibacteriota</taxon>
    </lineage>
</organism>
<dbReference type="AlphaFoldDB" id="A0A1G1ZUX8"/>
<keyword evidence="1" id="KW-0175">Coiled coil</keyword>
<reference evidence="2 3" key="1">
    <citation type="journal article" date="2016" name="Nat. Commun.">
        <title>Thousands of microbial genomes shed light on interconnected biogeochemical processes in an aquifer system.</title>
        <authorList>
            <person name="Anantharaman K."/>
            <person name="Brown C.T."/>
            <person name="Hug L.A."/>
            <person name="Sharon I."/>
            <person name="Castelle C.J."/>
            <person name="Probst A.J."/>
            <person name="Thomas B.C."/>
            <person name="Singh A."/>
            <person name="Wilkins M.J."/>
            <person name="Karaoz U."/>
            <person name="Brodie E.L."/>
            <person name="Williams K.H."/>
            <person name="Hubbard S.S."/>
            <person name="Banfield J.F."/>
        </authorList>
    </citation>
    <scope>NUCLEOTIDE SEQUENCE [LARGE SCALE GENOMIC DNA]</scope>
</reference>
<gene>
    <name evidence="2" type="ORF">A3I24_01990</name>
</gene>